<protein>
    <submittedName>
        <fullName evidence="4">Nitroreductase</fullName>
    </submittedName>
</protein>
<evidence type="ECO:0000259" key="3">
    <source>
        <dbReference type="Pfam" id="PF00881"/>
    </source>
</evidence>
<dbReference type="PANTHER" id="PTHR43673:SF10">
    <property type="entry name" value="NADH DEHYDROGENASE_NAD(P)H NITROREDUCTASE XCC3605-RELATED"/>
    <property type="match status" value="1"/>
</dbReference>
<evidence type="ECO:0000313" key="5">
    <source>
        <dbReference type="Proteomes" id="UP000823896"/>
    </source>
</evidence>
<dbReference type="SUPFAM" id="SSF55469">
    <property type="entry name" value="FMN-dependent nitroreductase-like"/>
    <property type="match status" value="1"/>
</dbReference>
<comment type="similarity">
    <text evidence="1">Belongs to the nitroreductase family.</text>
</comment>
<organism evidence="4 5">
    <name type="scientific">Candidatus Merdibacter merdavium</name>
    <dbReference type="NCBI Taxonomy" id="2838692"/>
    <lineage>
        <taxon>Bacteria</taxon>
        <taxon>Bacillati</taxon>
        <taxon>Bacillota</taxon>
        <taxon>Erysipelotrichia</taxon>
        <taxon>Erysipelotrichales</taxon>
        <taxon>Erysipelotrichaceae</taxon>
        <taxon>Merdibacter</taxon>
    </lineage>
</organism>
<evidence type="ECO:0000256" key="2">
    <source>
        <dbReference type="ARBA" id="ARBA00023002"/>
    </source>
</evidence>
<feature type="domain" description="Nitroreductase" evidence="3">
    <location>
        <begin position="8"/>
        <end position="65"/>
    </location>
</feature>
<reference evidence="4" key="1">
    <citation type="journal article" date="2021" name="PeerJ">
        <title>Extensive microbial diversity within the chicken gut microbiome revealed by metagenomics and culture.</title>
        <authorList>
            <person name="Gilroy R."/>
            <person name="Ravi A."/>
            <person name="Getino M."/>
            <person name="Pursley I."/>
            <person name="Horton D.L."/>
            <person name="Alikhan N.F."/>
            <person name="Baker D."/>
            <person name="Gharbi K."/>
            <person name="Hall N."/>
            <person name="Watson M."/>
            <person name="Adriaenssens E.M."/>
            <person name="Foster-Nyarko E."/>
            <person name="Jarju S."/>
            <person name="Secka A."/>
            <person name="Antonio M."/>
            <person name="Oren A."/>
            <person name="Chaudhuri R.R."/>
            <person name="La Ragione R."/>
            <person name="Hildebrand F."/>
            <person name="Pallen M.J."/>
        </authorList>
    </citation>
    <scope>NUCLEOTIDE SEQUENCE</scope>
    <source>
        <strain evidence="4">CHK187-11901</strain>
    </source>
</reference>
<comment type="caution">
    <text evidence="4">The sequence shown here is derived from an EMBL/GenBank/DDBJ whole genome shotgun (WGS) entry which is preliminary data.</text>
</comment>
<dbReference type="EMBL" id="DWWM01000010">
    <property type="protein sequence ID" value="HJC35899.1"/>
    <property type="molecule type" value="Genomic_DNA"/>
</dbReference>
<proteinExistence type="inferred from homology"/>
<gene>
    <name evidence="4" type="ORF">H9702_02060</name>
</gene>
<accession>A0A9D2NQ58</accession>
<dbReference type="InterPro" id="IPR000415">
    <property type="entry name" value="Nitroreductase-like"/>
</dbReference>
<dbReference type="GO" id="GO:0016491">
    <property type="term" value="F:oxidoreductase activity"/>
    <property type="evidence" value="ECO:0007669"/>
    <property type="project" value="UniProtKB-KW"/>
</dbReference>
<dbReference type="AlphaFoldDB" id="A0A9D2NQ58"/>
<dbReference type="CDD" id="cd02136">
    <property type="entry name" value="PnbA_NfnB-like"/>
    <property type="match status" value="1"/>
</dbReference>
<dbReference type="InterPro" id="IPR029479">
    <property type="entry name" value="Nitroreductase"/>
</dbReference>
<reference evidence="4" key="2">
    <citation type="submission" date="2021-04" db="EMBL/GenBank/DDBJ databases">
        <authorList>
            <person name="Gilroy R."/>
        </authorList>
    </citation>
    <scope>NUCLEOTIDE SEQUENCE</scope>
    <source>
        <strain evidence="4">CHK187-11901</strain>
    </source>
</reference>
<keyword evidence="2" id="KW-0560">Oxidoreductase</keyword>
<name>A0A9D2NQ58_9FIRM</name>
<dbReference type="Pfam" id="PF00881">
    <property type="entry name" value="Nitroreductase"/>
    <property type="match status" value="2"/>
</dbReference>
<sequence>MNEMLELIKTRRSMRAYQPDMVPQALIDQVVEAGLYAPSGMNRQPVIIIAVTKPEVRDSLARLNASIMGTDTDPFYGAPVVLIVLADRSAPTYLYDGSLAMENMMLAAHALGLGSCWIHRAKEEFERPEGKQILKELGIEGDYEGIGHCVLGYPAAEGKKNAPRKAGRVYHIG</sequence>
<dbReference type="Proteomes" id="UP000823896">
    <property type="component" value="Unassembled WGS sequence"/>
</dbReference>
<dbReference type="PANTHER" id="PTHR43673">
    <property type="entry name" value="NAD(P)H NITROREDUCTASE YDGI-RELATED"/>
    <property type="match status" value="1"/>
</dbReference>
<evidence type="ECO:0000313" key="4">
    <source>
        <dbReference type="EMBL" id="HJC35899.1"/>
    </source>
</evidence>
<feature type="domain" description="Nitroreductase" evidence="3">
    <location>
        <begin position="74"/>
        <end position="153"/>
    </location>
</feature>
<evidence type="ECO:0000256" key="1">
    <source>
        <dbReference type="ARBA" id="ARBA00007118"/>
    </source>
</evidence>
<dbReference type="Gene3D" id="3.40.109.10">
    <property type="entry name" value="NADH Oxidase"/>
    <property type="match status" value="1"/>
</dbReference>